<organism evidence="1 2">
    <name type="scientific">Melastoma candidum</name>
    <dbReference type="NCBI Taxonomy" id="119954"/>
    <lineage>
        <taxon>Eukaryota</taxon>
        <taxon>Viridiplantae</taxon>
        <taxon>Streptophyta</taxon>
        <taxon>Embryophyta</taxon>
        <taxon>Tracheophyta</taxon>
        <taxon>Spermatophyta</taxon>
        <taxon>Magnoliopsida</taxon>
        <taxon>eudicotyledons</taxon>
        <taxon>Gunneridae</taxon>
        <taxon>Pentapetalae</taxon>
        <taxon>rosids</taxon>
        <taxon>malvids</taxon>
        <taxon>Myrtales</taxon>
        <taxon>Melastomataceae</taxon>
        <taxon>Melastomatoideae</taxon>
        <taxon>Melastomateae</taxon>
        <taxon>Melastoma</taxon>
    </lineage>
</organism>
<evidence type="ECO:0000313" key="2">
    <source>
        <dbReference type="Proteomes" id="UP001057402"/>
    </source>
</evidence>
<gene>
    <name evidence="1" type="ORF">MLD38_001656</name>
</gene>
<accession>A0ACB9SDX7</accession>
<dbReference type="Proteomes" id="UP001057402">
    <property type="component" value="Chromosome 1"/>
</dbReference>
<keyword evidence="2" id="KW-1185">Reference proteome</keyword>
<proteinExistence type="predicted"/>
<reference evidence="2" key="1">
    <citation type="journal article" date="2023" name="Front. Plant Sci.">
        <title>Chromosomal-level genome assembly of Melastoma candidum provides insights into trichome evolution.</title>
        <authorList>
            <person name="Zhong Y."/>
            <person name="Wu W."/>
            <person name="Sun C."/>
            <person name="Zou P."/>
            <person name="Liu Y."/>
            <person name="Dai S."/>
            <person name="Zhou R."/>
        </authorList>
    </citation>
    <scope>NUCLEOTIDE SEQUENCE [LARGE SCALE GENOMIC DNA]</scope>
</reference>
<dbReference type="EMBL" id="CM042880">
    <property type="protein sequence ID" value="KAI4389428.1"/>
    <property type="molecule type" value="Genomic_DNA"/>
</dbReference>
<evidence type="ECO:0000313" key="1">
    <source>
        <dbReference type="EMBL" id="KAI4389428.1"/>
    </source>
</evidence>
<name>A0ACB9SDX7_9MYRT</name>
<protein>
    <submittedName>
        <fullName evidence="1">Uncharacterized protein</fullName>
    </submittedName>
</protein>
<sequence length="1895" mass="214796">MSRISKWKPEKTKIKVVFRLQFHATDIPPTGWDKLFISFIPVDSGKATAKTTKANVRSGMCKWGDPIYETTRLLQDIRTKQYEEKLYRFSVAMGSSRSSLLGEATINLSDYADALEPSSVALPLDGCDTGALLHVTIQLLTAKTGFREFEQQRELRERGLVIASNQNGREESTSGRIILSEETVGDRTENVRAKTRQKYKGLVNEDIGHSDERGNFPVGFDVSSNTSESLCAEKHDALSVHEVESLKSTVSGDLGGLSLSHSPRLDKLDRSDPRSVAHGTGDWVHGWASDYSTDNDLAVTYEENTRLRGNLEAAETSLHELKLEISSLQSYADNLSVEAQKFAQQLAAEMASGENLSREVAILKSECSKFKSELEVLKIDKFNSPCFSKESVGADQGQDIQLKIFRGLLLLEDKLRDLHRKTCMGFHERDWRFLGSDLEALLVILQDLKQGTGQAISRLTYAPHDVSTARQIGTMNLHESEKLASRLELGTDLYMPETMLHNLGLPGSSHETSPAEIADPMNCRILELLKELDVSKAEKESLAQKMDQMECYYEALVQELEGNQRHMLAELQNLRNEHTACLYVISSSNAEMERMRQDTSGQLLRISEEKREFEAIGKELERRAMTAEAALKRARLNYSIAVNQLQKDLELLSCQVSSMYEANENLIQQAFEDSSSRSSLAMKNNSQDSEPDHVAHEQGVHALLPCHNKSTSVVLDKTSSSGDALFEELKESLHMQEELYQKVEQEFCDMNMRNIFLDVFSHVLQEHLQDASAEIRIAKKTVDGLKQQLQQAIDLRDSSMVKLQHALDDVSSLSERKESTSLMLNELILQNQSLETSLQNMASENHSLAEKLIELEYLIVEYGGYRRKYEGCAAEKKELTDLLSKQVEDFAVLQGENTSLRGEVVSLQTKLDEVTFMEANLQTLVSDLHQKLQSLLVSQDDLDDGASLLLRETGCKDSFSGDRINLVSRLVEFQKRYSEKIDQLNEANNALEKERNKAFASLIASQSSSTRIKERCKQNLCEMVDSLSMSNSRVQKLERAIDTIGERLTLTIEMEKNLTEQQKEVITHLRSWELGLEQLILNCTDISSGIVEMDKLNEELGNGELITAEYARKNQYLEKDLLHKAEEISQLELDVITMKETVETQNRDFGVQKDSLHKLETTVADLTFQIKEKQEQLIDFDQQKVELLRLRELVSQQEGEKSEVSDLFLQTQQYLTDARENNYCISHLHDQLSEMHEGLIAADVRSLVIGIQYRILVDGLLLQKQNTDAHITCLKEKHLNLETRLNSCEADKALYLEQNAELMTSCETQKSDLAIMIAQNKDLLETNASLMASIEEQRKMHEDRDARISEEIGDRASDVERLQNSLTSAVEEIDKIMLLNEELDVKVLILDGKLKEQSAESSDNIFLLERQCKELTLKLSEQALKTEEYKNLSIRLNELKDKAEAEASQKKVAHASSFAVQESLRIAFIKEQYENKLQELKQQLSISRKHSEEMLWKLQDAVDEIENRKKCEASSLKRNEELTTKILELETELQEALSEIREKTKAYDRMKAEMECSLISLECCKEEKEKVQTLLHDCTEEKSRLAANLAKLQESVSNSECRMSKVDGDVNGSLMTDDDVVQHEVTNRDICVTSMAVESSINEGISDACSISVEGGNANCPMMLEQKEDLPSGRENGSQAFTLVSQENFLQRGSRHLNLANYQVKVQSLKSSMDSMNKELEIMKNENWFLPQDGNHFDPKFPELDKELLCLKKANEELGSMFPSFDEFSDDSNALERLLALEIELADALKSKNKSSSQFQSSFLRQHSDEEAIFKSFRDINELIKQLLDLKGKYTTVERELKEMHDRYSHLSLEFAEVEGERQKLLMTLKCFRSSRTTGNLSRSSSASLGEHQQL</sequence>
<comment type="caution">
    <text evidence="1">The sequence shown here is derived from an EMBL/GenBank/DDBJ whole genome shotgun (WGS) entry which is preliminary data.</text>
</comment>